<dbReference type="EMBL" id="GBRH01208427">
    <property type="protein sequence ID" value="JAD89468.1"/>
    <property type="molecule type" value="Transcribed_RNA"/>
</dbReference>
<name>A0A0A9DS01_ARUDO</name>
<reference evidence="1" key="1">
    <citation type="submission" date="2014-09" db="EMBL/GenBank/DDBJ databases">
        <authorList>
            <person name="Magalhaes I.L.F."/>
            <person name="Oliveira U."/>
            <person name="Santos F.R."/>
            <person name="Vidigal T.H.D.A."/>
            <person name="Brescovit A.D."/>
            <person name="Santos A.J."/>
        </authorList>
    </citation>
    <scope>NUCLEOTIDE SEQUENCE</scope>
    <source>
        <tissue evidence="1">Shoot tissue taken approximately 20 cm above the soil surface</tissue>
    </source>
</reference>
<sequence>MWVNMHKTPYTTGNYKEVHIHLTTLRTLFPCLESTYLQNIFSSCSRFCLAVHPDRSRENPRAEPCQIHPIGLNSADCRAE</sequence>
<organism evidence="1">
    <name type="scientific">Arundo donax</name>
    <name type="common">Giant reed</name>
    <name type="synonym">Donax arundinaceus</name>
    <dbReference type="NCBI Taxonomy" id="35708"/>
    <lineage>
        <taxon>Eukaryota</taxon>
        <taxon>Viridiplantae</taxon>
        <taxon>Streptophyta</taxon>
        <taxon>Embryophyta</taxon>
        <taxon>Tracheophyta</taxon>
        <taxon>Spermatophyta</taxon>
        <taxon>Magnoliopsida</taxon>
        <taxon>Liliopsida</taxon>
        <taxon>Poales</taxon>
        <taxon>Poaceae</taxon>
        <taxon>PACMAD clade</taxon>
        <taxon>Arundinoideae</taxon>
        <taxon>Arundineae</taxon>
        <taxon>Arundo</taxon>
    </lineage>
</organism>
<reference evidence="1" key="2">
    <citation type="journal article" date="2015" name="Data Brief">
        <title>Shoot transcriptome of the giant reed, Arundo donax.</title>
        <authorList>
            <person name="Barrero R.A."/>
            <person name="Guerrero F.D."/>
            <person name="Moolhuijzen P."/>
            <person name="Goolsby J.A."/>
            <person name="Tidwell J."/>
            <person name="Bellgard S.E."/>
            <person name="Bellgard M.I."/>
        </authorList>
    </citation>
    <scope>NUCLEOTIDE SEQUENCE</scope>
    <source>
        <tissue evidence="1">Shoot tissue taken approximately 20 cm above the soil surface</tissue>
    </source>
</reference>
<protein>
    <submittedName>
        <fullName evidence="1">Uncharacterized protein</fullName>
    </submittedName>
</protein>
<evidence type="ECO:0000313" key="1">
    <source>
        <dbReference type="EMBL" id="JAD89468.1"/>
    </source>
</evidence>
<proteinExistence type="predicted"/>
<accession>A0A0A9DS01</accession>
<dbReference type="AlphaFoldDB" id="A0A0A9DS01"/>